<dbReference type="EMBL" id="GG698936">
    <property type="protein sequence ID" value="EEU35709.1"/>
    <property type="molecule type" value="Genomic_DNA"/>
</dbReference>
<evidence type="ECO:0000313" key="2">
    <source>
        <dbReference type="Proteomes" id="UP000005206"/>
    </source>
</evidence>
<dbReference type="eggNOG" id="ENOG502SQ5T">
    <property type="taxonomic scope" value="Eukaryota"/>
</dbReference>
<dbReference type="KEGG" id="nhe:NECHADRAFT_54418"/>
<evidence type="ECO:0008006" key="3">
    <source>
        <dbReference type="Google" id="ProtNLM"/>
    </source>
</evidence>
<dbReference type="InParanoid" id="C7ZJX5"/>
<dbReference type="VEuPathDB" id="FungiDB:NECHADRAFT_54418"/>
<protein>
    <recommendedName>
        <fullName evidence="3">Transcription factor domain-containing protein</fullName>
    </recommendedName>
</protein>
<dbReference type="AlphaFoldDB" id="C7ZJX5"/>
<organism evidence="1 2">
    <name type="scientific">Fusarium vanettenii (strain ATCC MYA-4622 / CBS 123669 / FGSC 9596 / NRRL 45880 / 77-13-4)</name>
    <name type="common">Fusarium solani subsp. pisi</name>
    <dbReference type="NCBI Taxonomy" id="660122"/>
    <lineage>
        <taxon>Eukaryota</taxon>
        <taxon>Fungi</taxon>
        <taxon>Dikarya</taxon>
        <taxon>Ascomycota</taxon>
        <taxon>Pezizomycotina</taxon>
        <taxon>Sordariomycetes</taxon>
        <taxon>Hypocreomycetidae</taxon>
        <taxon>Hypocreales</taxon>
        <taxon>Nectriaceae</taxon>
        <taxon>Fusarium</taxon>
        <taxon>Fusarium solani species complex</taxon>
        <taxon>Fusarium vanettenii</taxon>
    </lineage>
</organism>
<accession>C7ZJX5</accession>
<dbReference type="RefSeq" id="XP_003041422.1">
    <property type="nucleotide sequence ID" value="XM_003041376.1"/>
</dbReference>
<feature type="non-terminal residue" evidence="1">
    <location>
        <position position="1"/>
    </location>
</feature>
<gene>
    <name evidence="1" type="ORF">NECHADRAFT_54418</name>
</gene>
<dbReference type="PANTHER" id="PTHR47784:SF5">
    <property type="entry name" value="STEROL UPTAKE CONTROL PROTEIN 2"/>
    <property type="match status" value="1"/>
</dbReference>
<reference evidence="1 2" key="1">
    <citation type="journal article" date="2009" name="PLoS Genet.">
        <title>The genome of Nectria haematococca: contribution of supernumerary chromosomes to gene expansion.</title>
        <authorList>
            <person name="Coleman J.J."/>
            <person name="Rounsley S.D."/>
            <person name="Rodriguez-Carres M."/>
            <person name="Kuo A."/>
            <person name="Wasmann C.C."/>
            <person name="Grimwood J."/>
            <person name="Schmutz J."/>
            <person name="Taga M."/>
            <person name="White G.J."/>
            <person name="Zhou S."/>
            <person name="Schwartz D.C."/>
            <person name="Freitag M."/>
            <person name="Ma L.J."/>
            <person name="Danchin E.G."/>
            <person name="Henrissat B."/>
            <person name="Coutinho P.M."/>
            <person name="Nelson D.R."/>
            <person name="Straney D."/>
            <person name="Napoli C.A."/>
            <person name="Barker B.M."/>
            <person name="Gribskov M."/>
            <person name="Rep M."/>
            <person name="Kroken S."/>
            <person name="Molnar I."/>
            <person name="Rensing C."/>
            <person name="Kennell J.C."/>
            <person name="Zamora J."/>
            <person name="Farman M.L."/>
            <person name="Selker E.U."/>
            <person name="Salamov A."/>
            <person name="Shapiro H."/>
            <person name="Pangilinan J."/>
            <person name="Lindquist E."/>
            <person name="Lamers C."/>
            <person name="Grigoriev I.V."/>
            <person name="Geiser D.M."/>
            <person name="Covert S.F."/>
            <person name="Temporini E."/>
            <person name="Vanetten H.D."/>
        </authorList>
    </citation>
    <scope>NUCLEOTIDE SEQUENCE [LARGE SCALE GENOMIC DNA]</scope>
    <source>
        <strain evidence="2">ATCC MYA-4622 / CBS 123669 / FGSC 9596 / NRRL 45880 / 77-13-4</strain>
    </source>
</reference>
<dbReference type="GO" id="GO:0001228">
    <property type="term" value="F:DNA-binding transcription activator activity, RNA polymerase II-specific"/>
    <property type="evidence" value="ECO:0007669"/>
    <property type="project" value="TreeGrafter"/>
</dbReference>
<dbReference type="Proteomes" id="UP000005206">
    <property type="component" value="Chromosome 13"/>
</dbReference>
<keyword evidence="2" id="KW-1185">Reference proteome</keyword>
<proteinExistence type="predicted"/>
<feature type="non-terminal residue" evidence="1">
    <location>
        <position position="319"/>
    </location>
</feature>
<dbReference type="OrthoDB" id="5295362at2759"/>
<dbReference type="HOGENOM" id="CLU_024934_0_2_1"/>
<dbReference type="OMA" id="CATRIRL"/>
<dbReference type="PANTHER" id="PTHR47784">
    <property type="entry name" value="STEROL UPTAKE CONTROL PROTEIN 2"/>
    <property type="match status" value="1"/>
</dbReference>
<name>C7ZJX5_FUSV7</name>
<dbReference type="InterPro" id="IPR053157">
    <property type="entry name" value="Sterol_Uptake_Regulator"/>
</dbReference>
<evidence type="ECO:0000313" key="1">
    <source>
        <dbReference type="EMBL" id="EEU35709.1"/>
    </source>
</evidence>
<dbReference type="GeneID" id="9676289"/>
<sequence>PHGCDLWNYDMELIHHYTTITAATLSIRKDMVHLWQVTVPREGYRSPFVLHGILAMSAVHQAYLQPANQKMYLQLHSYHSALGSEQFRATLEDTQHENWMGLFSFAALITLHAFTLPLRLNGQKLPDPLLNLFEVATLLRGMETMLSPMLPLLSQSEFAPFIYGVRLADTDDVSARQVHCSLDNSYLPSDTLAALESLRHFLSGQVSQSSLPLYQSAVDHMDHLARLIALAGLNAEAGTVLGWLFSLPESLLPDIKERRPEALILVAYFSVFLLSLEKNFWYSQGWAKQVFEQILALLIDRPRFLEALRWPRRVFSGIP</sequence>